<gene>
    <name evidence="1" type="ORF">CLV98_102230</name>
</gene>
<proteinExistence type="predicted"/>
<accession>A0A316BA29</accession>
<dbReference type="AlphaFoldDB" id="A0A316BA29"/>
<reference evidence="1 2" key="1">
    <citation type="submission" date="2018-03" db="EMBL/GenBank/DDBJ databases">
        <title>Genomic Encyclopedia of Archaeal and Bacterial Type Strains, Phase II (KMG-II): from individual species to whole genera.</title>
        <authorList>
            <person name="Goeker M."/>
        </authorList>
    </citation>
    <scope>NUCLEOTIDE SEQUENCE [LARGE SCALE GENOMIC DNA]</scope>
    <source>
        <strain evidence="1 2">DSM 100346</strain>
    </source>
</reference>
<dbReference type="Gene3D" id="2.60.40.10">
    <property type="entry name" value="Immunoglobulins"/>
    <property type="match status" value="1"/>
</dbReference>
<organism evidence="1 2">
    <name type="scientific">Dyadobacter jejuensis</name>
    <dbReference type="NCBI Taxonomy" id="1082580"/>
    <lineage>
        <taxon>Bacteria</taxon>
        <taxon>Pseudomonadati</taxon>
        <taxon>Bacteroidota</taxon>
        <taxon>Cytophagia</taxon>
        <taxon>Cytophagales</taxon>
        <taxon>Spirosomataceae</taxon>
        <taxon>Dyadobacter</taxon>
    </lineage>
</organism>
<comment type="caution">
    <text evidence="1">The sequence shown here is derived from an EMBL/GenBank/DDBJ whole genome shotgun (WGS) entry which is preliminary data.</text>
</comment>
<dbReference type="OrthoDB" id="1490051at2"/>
<evidence type="ECO:0000313" key="2">
    <source>
        <dbReference type="Proteomes" id="UP000245880"/>
    </source>
</evidence>
<keyword evidence="2" id="KW-1185">Reference proteome</keyword>
<dbReference type="Proteomes" id="UP000245880">
    <property type="component" value="Unassembled WGS sequence"/>
</dbReference>
<dbReference type="RefSeq" id="WP_146202230.1">
    <property type="nucleotide sequence ID" value="NZ_QGDT01000002.1"/>
</dbReference>
<dbReference type="InterPro" id="IPR013783">
    <property type="entry name" value="Ig-like_fold"/>
</dbReference>
<dbReference type="EMBL" id="QGDT01000002">
    <property type="protein sequence ID" value="PWJ59397.1"/>
    <property type="molecule type" value="Genomic_DNA"/>
</dbReference>
<sequence length="440" mass="48899">MEGRGYLLLIIICIFGPVTMALGQITYFEQGFDGAGPYANTPPNIGQFDKLVQTNTSSYAAFNGALELTRAQNPVPQNTSGLVRAVRSTAFSPNPETLYIQMTLSARDISTVTSNAVYFYVGENFNPDNNSIPSNLLLFSRISLNFDGIGVVVRDLQTNVNSAPIGPNTSFTLTWVLNNSAWGQVYKFPETAPVANYKVMPYRYDLWVNGLLLVDEASAYPPPGSVVPNSYSPTRLSNFEIRYRDGFGTIGIDYLLIRDIDGVLPIYISSFEATQFQEQVRLEWTVPLQENMPDTYLVQRSVDGYDFTTIGTVPGQGSIGYQYIDSIRVGGRFFYRIMALDIQGRVIETTLRRTLFLDPAEDLIFVYDNPVKAGVLQVYDGGMGQDFRLRNVSGIEIPFTSWRGVGGELLIDPIRPLPAGIYLLGLHYRGKNRSLRVAVP</sequence>
<name>A0A316BA29_9BACT</name>
<protein>
    <submittedName>
        <fullName evidence="1">Uncharacterized protein</fullName>
    </submittedName>
</protein>
<evidence type="ECO:0000313" key="1">
    <source>
        <dbReference type="EMBL" id="PWJ59397.1"/>
    </source>
</evidence>